<accession>A0A445N0P4</accession>
<feature type="domain" description="GAF" evidence="1">
    <location>
        <begin position="26"/>
        <end position="171"/>
    </location>
</feature>
<dbReference type="Pfam" id="PF01590">
    <property type="entry name" value="GAF"/>
    <property type="match status" value="1"/>
</dbReference>
<dbReference type="SMART" id="SM00065">
    <property type="entry name" value="GAF"/>
    <property type="match status" value="1"/>
</dbReference>
<organism evidence="2">
    <name type="scientific">uncultured Desulfobacterium sp</name>
    <dbReference type="NCBI Taxonomy" id="201089"/>
    <lineage>
        <taxon>Bacteria</taxon>
        <taxon>Pseudomonadati</taxon>
        <taxon>Thermodesulfobacteriota</taxon>
        <taxon>Desulfobacteria</taxon>
        <taxon>Desulfobacterales</taxon>
        <taxon>Desulfobacteriaceae</taxon>
        <taxon>Desulfobacterium</taxon>
        <taxon>environmental samples</taxon>
    </lineage>
</organism>
<dbReference type="EMBL" id="OJIN01000193">
    <property type="protein sequence ID" value="SPD75259.1"/>
    <property type="molecule type" value="Genomic_DNA"/>
</dbReference>
<proteinExistence type="predicted"/>
<dbReference type="InterPro" id="IPR003018">
    <property type="entry name" value="GAF"/>
</dbReference>
<evidence type="ECO:0000259" key="1">
    <source>
        <dbReference type="SMART" id="SM00065"/>
    </source>
</evidence>
<dbReference type="AlphaFoldDB" id="A0A445N0P4"/>
<dbReference type="InterPro" id="IPR029016">
    <property type="entry name" value="GAF-like_dom_sf"/>
</dbReference>
<sequence>MKEKPVRMIRLKDFRTVSHALSTYEDFSLMINHFIEAVIRAFNVKGCSLLLLDEAENQLFHVRSQGVSEEYLKKGAIFIDEQYSSFVTGAPVFVEDLQNDPRIQYPEAAAKEGFVSMATFPIKCKQAIVGMIRVYHNKVWSLHDEDIESFCVLAEHLGLVIENNGLKNFLETIKAAVESLPARMINRP</sequence>
<dbReference type="Gene3D" id="3.30.450.40">
    <property type="match status" value="1"/>
</dbReference>
<evidence type="ECO:0000313" key="2">
    <source>
        <dbReference type="EMBL" id="SPD75259.1"/>
    </source>
</evidence>
<gene>
    <name evidence="2" type="ORF">PITCH_A500002</name>
</gene>
<name>A0A445N0P4_9BACT</name>
<reference evidence="2" key="1">
    <citation type="submission" date="2018-01" db="EMBL/GenBank/DDBJ databases">
        <authorList>
            <person name="Regsiter A."/>
            <person name="William W."/>
        </authorList>
    </citation>
    <scope>NUCLEOTIDE SEQUENCE</scope>
    <source>
        <strain evidence="2">TRIP AH-1</strain>
    </source>
</reference>
<dbReference type="SUPFAM" id="SSF55781">
    <property type="entry name" value="GAF domain-like"/>
    <property type="match status" value="1"/>
</dbReference>
<protein>
    <submittedName>
        <fullName evidence="2">Putative GAF sensor protein</fullName>
    </submittedName>
</protein>